<evidence type="ECO:0000313" key="3">
    <source>
        <dbReference type="EMBL" id="KAG0151832.1"/>
    </source>
</evidence>
<dbReference type="Proteomes" id="UP000886653">
    <property type="component" value="Unassembled WGS sequence"/>
</dbReference>
<evidence type="ECO:0000259" key="2">
    <source>
        <dbReference type="PROSITE" id="PS00028"/>
    </source>
</evidence>
<feature type="compositionally biased region" description="Polar residues" evidence="1">
    <location>
        <begin position="53"/>
        <end position="65"/>
    </location>
</feature>
<dbReference type="PANTHER" id="PTHR36167">
    <property type="entry name" value="C2H2 FINGER DOMAIN TRANSCRIPTION FACTOR (EUROFUNG)-RELATED"/>
    <property type="match status" value="1"/>
</dbReference>
<proteinExistence type="predicted"/>
<dbReference type="Gene3D" id="3.30.160.60">
    <property type="entry name" value="Classic Zinc Finger"/>
    <property type="match status" value="1"/>
</dbReference>
<dbReference type="EMBL" id="MU167211">
    <property type="protein sequence ID" value="KAG0151832.1"/>
    <property type="molecule type" value="Genomic_DNA"/>
</dbReference>
<dbReference type="AlphaFoldDB" id="A0A9P6NWS9"/>
<organism evidence="3 4">
    <name type="scientific">Cronartium quercuum f. sp. fusiforme G11</name>
    <dbReference type="NCBI Taxonomy" id="708437"/>
    <lineage>
        <taxon>Eukaryota</taxon>
        <taxon>Fungi</taxon>
        <taxon>Dikarya</taxon>
        <taxon>Basidiomycota</taxon>
        <taxon>Pucciniomycotina</taxon>
        <taxon>Pucciniomycetes</taxon>
        <taxon>Pucciniales</taxon>
        <taxon>Coleosporiaceae</taxon>
        <taxon>Cronartium</taxon>
    </lineage>
</organism>
<evidence type="ECO:0000313" key="4">
    <source>
        <dbReference type="Proteomes" id="UP000886653"/>
    </source>
</evidence>
<protein>
    <recommendedName>
        <fullName evidence="2">C2H2-type domain-containing protein</fullName>
    </recommendedName>
</protein>
<accession>A0A9P6NWS9</accession>
<feature type="compositionally biased region" description="Polar residues" evidence="1">
    <location>
        <begin position="81"/>
        <end position="97"/>
    </location>
</feature>
<feature type="compositionally biased region" description="Low complexity" evidence="1">
    <location>
        <begin position="38"/>
        <end position="52"/>
    </location>
</feature>
<dbReference type="GO" id="GO:0006355">
    <property type="term" value="P:regulation of DNA-templated transcription"/>
    <property type="evidence" value="ECO:0007669"/>
    <property type="project" value="InterPro"/>
</dbReference>
<dbReference type="InterPro" id="IPR013087">
    <property type="entry name" value="Znf_C2H2_type"/>
</dbReference>
<dbReference type="PANTHER" id="PTHR36167:SF3">
    <property type="entry name" value="C2H2 FINGER DOMAIN TRANSCRIPTION FACTOR (EUROFUNG)-RELATED"/>
    <property type="match status" value="1"/>
</dbReference>
<reference evidence="3" key="1">
    <citation type="submission" date="2013-11" db="EMBL/GenBank/DDBJ databases">
        <title>Genome sequence of the fusiform rust pathogen reveals effectors for host alternation and coevolution with pine.</title>
        <authorList>
            <consortium name="DOE Joint Genome Institute"/>
            <person name="Smith K."/>
            <person name="Pendleton A."/>
            <person name="Kubisiak T."/>
            <person name="Anderson C."/>
            <person name="Salamov A."/>
            <person name="Aerts A."/>
            <person name="Riley R."/>
            <person name="Clum A."/>
            <person name="Lindquist E."/>
            <person name="Ence D."/>
            <person name="Campbell M."/>
            <person name="Kronenberg Z."/>
            <person name="Feau N."/>
            <person name="Dhillon B."/>
            <person name="Hamelin R."/>
            <person name="Burleigh J."/>
            <person name="Smith J."/>
            <person name="Yandell M."/>
            <person name="Nelson C."/>
            <person name="Grigoriev I."/>
            <person name="Davis J."/>
        </authorList>
    </citation>
    <scope>NUCLEOTIDE SEQUENCE</scope>
    <source>
        <strain evidence="3">G11</strain>
    </source>
</reference>
<name>A0A9P6NWS9_9BASI</name>
<dbReference type="PROSITE" id="PS00028">
    <property type="entry name" value="ZINC_FINGER_C2H2_1"/>
    <property type="match status" value="1"/>
</dbReference>
<keyword evidence="4" id="KW-1185">Reference proteome</keyword>
<dbReference type="InterPro" id="IPR039327">
    <property type="entry name" value="CON7-like"/>
</dbReference>
<feature type="region of interest" description="Disordered" evidence="1">
    <location>
        <begin position="78"/>
        <end position="109"/>
    </location>
</feature>
<evidence type="ECO:0000256" key="1">
    <source>
        <dbReference type="SAM" id="MobiDB-lite"/>
    </source>
</evidence>
<dbReference type="OrthoDB" id="1939603at2759"/>
<feature type="region of interest" description="Disordered" evidence="1">
    <location>
        <begin position="38"/>
        <end position="65"/>
    </location>
</feature>
<sequence>MTAPGAGWDAGKFNHDYDYTSASVGLYGNSAYQFSSPDITTPTPTSTSTILTHQTEPSPTSASSDQLLSLFPSFAPPASSIRPNTHAGTQLSFSDRPQSSYNQTQSNSSSYELWRPNLNGLGIDQCHPSDSLIGSDRPYQFNLLPGAPRKRARRRFDEVERLYQCNYPGCTKAYGTLNHLNAHICMQKHGPKRLPQEFKEIRKEWRAKKKAEAEARNAGLVNNRSGNCWNGPSISSNITTTTT</sequence>
<comment type="caution">
    <text evidence="3">The sequence shown here is derived from an EMBL/GenBank/DDBJ whole genome shotgun (WGS) entry which is preliminary data.</text>
</comment>
<gene>
    <name evidence="3" type="ORF">CROQUDRAFT_467435</name>
</gene>
<feature type="compositionally biased region" description="Low complexity" evidence="1">
    <location>
        <begin position="98"/>
        <end position="109"/>
    </location>
</feature>
<feature type="domain" description="C2H2-type" evidence="2">
    <location>
        <begin position="165"/>
        <end position="189"/>
    </location>
</feature>